<gene>
    <name evidence="4" type="ORF">POCTA_138.1.T0110289</name>
</gene>
<dbReference type="Proteomes" id="UP000683925">
    <property type="component" value="Unassembled WGS sequence"/>
</dbReference>
<dbReference type="SMART" id="SM00423">
    <property type="entry name" value="PSI"/>
    <property type="match status" value="7"/>
</dbReference>
<evidence type="ECO:0000256" key="1">
    <source>
        <dbReference type="ARBA" id="ARBA00023180"/>
    </source>
</evidence>
<dbReference type="EMBL" id="CAJJDP010000010">
    <property type="protein sequence ID" value="CAD8140217.1"/>
    <property type="molecule type" value="Genomic_DNA"/>
</dbReference>
<dbReference type="InterPro" id="IPR002895">
    <property type="entry name" value="Paramecium_SA"/>
</dbReference>
<dbReference type="InterPro" id="IPR016201">
    <property type="entry name" value="PSI"/>
</dbReference>
<feature type="domain" description="PSI" evidence="3">
    <location>
        <begin position="123"/>
        <end position="170"/>
    </location>
</feature>
<keyword evidence="5" id="KW-1185">Reference proteome</keyword>
<comment type="caution">
    <text evidence="4">The sequence shown here is derived from an EMBL/GenBank/DDBJ whole genome shotgun (WGS) entry which is preliminary data.</text>
</comment>
<feature type="signal peptide" evidence="2">
    <location>
        <begin position="1"/>
        <end position="16"/>
    </location>
</feature>
<evidence type="ECO:0000313" key="4">
    <source>
        <dbReference type="EMBL" id="CAD8140217.1"/>
    </source>
</evidence>
<keyword evidence="1" id="KW-0325">Glycoprotein</keyword>
<reference evidence="4" key="1">
    <citation type="submission" date="2021-01" db="EMBL/GenBank/DDBJ databases">
        <authorList>
            <consortium name="Genoscope - CEA"/>
            <person name="William W."/>
        </authorList>
    </citation>
    <scope>NUCLEOTIDE SEQUENCE</scope>
</reference>
<dbReference type="OrthoDB" id="293711at2759"/>
<evidence type="ECO:0000313" key="5">
    <source>
        <dbReference type="Proteomes" id="UP000683925"/>
    </source>
</evidence>
<proteinExistence type="predicted"/>
<dbReference type="SMART" id="SM00639">
    <property type="entry name" value="PSA"/>
    <property type="match status" value="7"/>
</dbReference>
<evidence type="ECO:0000259" key="3">
    <source>
        <dbReference type="SMART" id="SM00423"/>
    </source>
</evidence>
<dbReference type="OMA" id="TQAACAN"/>
<keyword evidence="2" id="KW-0732">Signal</keyword>
<evidence type="ECO:0000256" key="2">
    <source>
        <dbReference type="SAM" id="SignalP"/>
    </source>
</evidence>
<feature type="domain" description="PSI" evidence="3">
    <location>
        <begin position="827"/>
        <end position="872"/>
    </location>
</feature>
<accession>A0A8S1SLL2</accession>
<feature type="domain" description="PSI" evidence="3">
    <location>
        <begin position="764"/>
        <end position="804"/>
    </location>
</feature>
<feature type="domain" description="PSI" evidence="3">
    <location>
        <begin position="1098"/>
        <end position="1145"/>
    </location>
</feature>
<sequence>MKIFWAIIVVLPIVFSQTIMVSPSTACTCKQFQDESGCNNNTLGQCYWNQKNQICQQASCGNIKLQSECLISKKNCYWNGQSCVAFTSCSKLTSQIGLICPQQNASCYGSNTNQCSSILQLPKCQTYKLGTCGQQGGYGGYDGLCAWNTALQQCVVATSCSQLLDQQVCNTYIQNACTWDYLNGVCTQATCTQLPTQQSCKFVVANLDPQQIYPCFYSGNQCQDASLQLFQDQNQCQTNTLLNYRWIGTKTEGVCVSCAQQIFEPANKCVCEQFILQSACNSSQYCVWNENSCQDIPCSNITNQLQCSTNKKCYWSLQLQSCQVFYSCYQIQALNSLACLAQSINCPNEQLSSCNPSYEICQNIPQQFCDGYVTSGGVCYLDEATSTCKTLQSCSNIVDEKICNQLTRLCQYSIILDKCQQLTCSNIRSQKQCTFVFTSLNGTDIQVCEWTNNSCANAKNILTLNEAQCSANSQYTYLYTGSKCVKCIQGSLILPEQCSCSQLYLAQDCLANPLCSWNGSICQQSNCLSIPNQEICVQNTNCQWTEYGCSEFQTCFLLVGSNPKECISQSINCPYSDGAKCQNKFYYSPCQSYTQPAFCTNQLGTDGLCIWNSKSSSCQVLSKCYQILNSTYCGIYQYVCNWSNDSCNQSTCSTYTTPELCKYYYQSLNSFTPIGCRWNITTSTCEQVGSILTSYNSGNCYTNTAKTARWSQISNQSGVCISCGVKYLPNPLQCSCQQLISQQNCIQNQLCYWNQLSMSCSEYECQVLPENLCVTSMKCMWSNKGCITFTSCNQIKGDSIDECLSYSLYCPYSPALQSCSALKDMPKCGDHLTQGVCNSMRRQGRQICFWNNQVQKCTVLNSCRGLSQTSCEYYSLYCAWIFNPYNYGNCEERKCLNYKSKYSCTYVLSITDPNLVQPCQWLNGNCQAMIIQEAKDATTCYTHSNGTSRWTSNEINSGFCVPCNLPSYAVQYQNKCSCSQILNQSECQYPYCTWSDNQCIENSCSRIYNQLECSQQRQCYWKLSYNECYTISVSVNFCTTLKGNSSLECFAQSINCPGTLNGICQDSASLQTCSSITTQAACANSIGQEGYCKYESQGCSVISSCLDIKTYIYCVAMQKFCVWNTETNLCFTTACSNITDKSDCTYIYESMNSSSIQLCEWNETTSQCQNASSLTLANKNIENCHIETGGTYHWSNAKSNGYCISCSLDLIKLPNTCSCDQLTNVECLSAKPKCKLIDSTSCVNTECIDIFDQGNCSTLPQCMWYNQACAQFTSCSILSGTTALDCLAQSTNCPAISNGNCKDKKSLGSCSSYQSAAECTLGTPSSNGFCYWLKSSGCQELVNCADISQITQCNALYRICSWSDAFNKCVPFKCQNYKNQDQCTFVIVNFKNSYVELCEWQNKVCQQYSSKYYRFDEQTCYQNSGHTYRWVADEERGSRCQECYSLLITITMVIYLIAF</sequence>
<organism evidence="4 5">
    <name type="scientific">Paramecium octaurelia</name>
    <dbReference type="NCBI Taxonomy" id="43137"/>
    <lineage>
        <taxon>Eukaryota</taxon>
        <taxon>Sar</taxon>
        <taxon>Alveolata</taxon>
        <taxon>Ciliophora</taxon>
        <taxon>Intramacronucleata</taxon>
        <taxon>Oligohymenophorea</taxon>
        <taxon>Peniculida</taxon>
        <taxon>Parameciidae</taxon>
        <taxon>Paramecium</taxon>
    </lineage>
</organism>
<protein>
    <recommendedName>
        <fullName evidence="3">PSI domain-containing protein</fullName>
    </recommendedName>
</protein>
<feature type="domain" description="PSI" evidence="3">
    <location>
        <begin position="59"/>
        <end position="101"/>
    </location>
</feature>
<name>A0A8S1SLL2_PAROT</name>
<feature type="chain" id="PRO_5035809242" description="PSI domain-containing protein" evidence="2">
    <location>
        <begin position="17"/>
        <end position="1459"/>
    </location>
</feature>
<feature type="domain" description="PSI" evidence="3">
    <location>
        <begin position="977"/>
        <end position="1014"/>
    </location>
</feature>
<feature type="domain" description="PSI" evidence="3">
    <location>
        <begin position="270"/>
        <end position="308"/>
    </location>
</feature>